<dbReference type="EMBL" id="BLYI01000014">
    <property type="protein sequence ID" value="GFO84340.1"/>
    <property type="molecule type" value="Genomic_DNA"/>
</dbReference>
<name>A0A916VC71_9FIRM</name>
<gene>
    <name evidence="1" type="ORF">ANBU17_06870</name>
</gene>
<dbReference type="Proteomes" id="UP000613208">
    <property type="component" value="Unassembled WGS sequence"/>
</dbReference>
<protein>
    <submittedName>
        <fullName evidence="1">Uncharacterized protein</fullName>
    </submittedName>
</protein>
<dbReference type="AlphaFoldDB" id="A0A916VC71"/>
<sequence length="65" mass="7952">MYIYRLSHGCEEENNEKTIGYFGSWKKARSVMKEYRSSLPGFKDYPKEFSIKKIRVNEDDYYFYD</sequence>
<evidence type="ECO:0000313" key="2">
    <source>
        <dbReference type="Proteomes" id="UP000613208"/>
    </source>
</evidence>
<keyword evidence="2" id="KW-1185">Reference proteome</keyword>
<accession>A0A916VC71</accession>
<reference evidence="1" key="1">
    <citation type="submission" date="2020-06" db="EMBL/GenBank/DDBJ databases">
        <title>Characterization of fructooligosaccharide metabolism and fructooligosaccharide-degrading enzymes in human commensal butyrate producers.</title>
        <authorList>
            <person name="Tanno H."/>
            <person name="Fujii T."/>
            <person name="Hirano K."/>
            <person name="Maeno S."/>
            <person name="Tonozuka T."/>
            <person name="Sakamoto M."/>
            <person name="Ohkuma M."/>
            <person name="Tochio T."/>
            <person name="Endo A."/>
        </authorList>
    </citation>
    <scope>NUCLEOTIDE SEQUENCE</scope>
    <source>
        <strain evidence="1">JCM 17466</strain>
    </source>
</reference>
<organism evidence="1 2">
    <name type="scientific">Anaerostipes butyraticus</name>
    <dbReference type="NCBI Taxonomy" id="645466"/>
    <lineage>
        <taxon>Bacteria</taxon>
        <taxon>Bacillati</taxon>
        <taxon>Bacillota</taxon>
        <taxon>Clostridia</taxon>
        <taxon>Lachnospirales</taxon>
        <taxon>Lachnospiraceae</taxon>
        <taxon>Anaerostipes</taxon>
    </lineage>
</organism>
<evidence type="ECO:0000313" key="1">
    <source>
        <dbReference type="EMBL" id="GFO84340.1"/>
    </source>
</evidence>
<comment type="caution">
    <text evidence="1">The sequence shown here is derived from an EMBL/GenBank/DDBJ whole genome shotgun (WGS) entry which is preliminary data.</text>
</comment>
<dbReference type="RefSeq" id="WP_201310088.1">
    <property type="nucleotide sequence ID" value="NZ_BLYI01000014.1"/>
</dbReference>
<proteinExistence type="predicted"/>